<gene>
    <name evidence="2" type="ORF">B0H16DRAFT_1493785</name>
</gene>
<feature type="domain" description="BTB" evidence="1">
    <location>
        <begin position="27"/>
        <end position="91"/>
    </location>
</feature>
<dbReference type="InterPro" id="IPR011333">
    <property type="entry name" value="SKP1/BTB/POZ_sf"/>
</dbReference>
<comment type="caution">
    <text evidence="2">The sequence shown here is derived from an EMBL/GenBank/DDBJ whole genome shotgun (WGS) entry which is preliminary data.</text>
</comment>
<reference evidence="2" key="1">
    <citation type="submission" date="2023-03" db="EMBL/GenBank/DDBJ databases">
        <title>Massive genome expansion in bonnet fungi (Mycena s.s.) driven by repeated elements and novel gene families across ecological guilds.</title>
        <authorList>
            <consortium name="Lawrence Berkeley National Laboratory"/>
            <person name="Harder C.B."/>
            <person name="Miyauchi S."/>
            <person name="Viragh M."/>
            <person name="Kuo A."/>
            <person name="Thoen E."/>
            <person name="Andreopoulos B."/>
            <person name="Lu D."/>
            <person name="Skrede I."/>
            <person name="Drula E."/>
            <person name="Henrissat B."/>
            <person name="Morin E."/>
            <person name="Kohler A."/>
            <person name="Barry K."/>
            <person name="LaButti K."/>
            <person name="Morin E."/>
            <person name="Salamov A."/>
            <person name="Lipzen A."/>
            <person name="Mereny Z."/>
            <person name="Hegedus B."/>
            <person name="Baldrian P."/>
            <person name="Stursova M."/>
            <person name="Weitz H."/>
            <person name="Taylor A."/>
            <person name="Grigoriev I.V."/>
            <person name="Nagy L.G."/>
            <person name="Martin F."/>
            <person name="Kauserud H."/>
        </authorList>
    </citation>
    <scope>NUCLEOTIDE SEQUENCE</scope>
    <source>
        <strain evidence="2">CBHHK182m</strain>
    </source>
</reference>
<proteinExistence type="predicted"/>
<organism evidence="2 3">
    <name type="scientific">Mycena metata</name>
    <dbReference type="NCBI Taxonomy" id="1033252"/>
    <lineage>
        <taxon>Eukaryota</taxon>
        <taxon>Fungi</taxon>
        <taxon>Dikarya</taxon>
        <taxon>Basidiomycota</taxon>
        <taxon>Agaricomycotina</taxon>
        <taxon>Agaricomycetes</taxon>
        <taxon>Agaricomycetidae</taxon>
        <taxon>Agaricales</taxon>
        <taxon>Marasmiineae</taxon>
        <taxon>Mycenaceae</taxon>
        <taxon>Mycena</taxon>
    </lineage>
</organism>
<name>A0AAD7NZV5_9AGAR</name>
<sequence length="318" mass="36033">MSDLPPAKRQRTECEPITRGHVWYNDGSVVLQAGTTQFRVHWGVISQHSSFFRDLDNLPQPSDQPSVDGCPIIELQDSAEDAENLLKTLYNPLELFNNETAVPFNIIASVVRLGRKYEFEQLLEAAVDRLTFEYPKDLRQYDEVRRSLTRILPYPGIHYDVITLARENNLLSVLPSAYYRALESYTQAALFDGVPRGNNTYSTLLPIDQRRCVVGREKLVQAQFGSANTLGFIQTAGVSQGCSNIQHCTAKKARVLCRLSVSGKLMALARVDMNGWNECNACKEHFAEMIEAGRKEVWRQLPLYFELALGWSELKDDL</sequence>
<dbReference type="Proteomes" id="UP001215598">
    <property type="component" value="Unassembled WGS sequence"/>
</dbReference>
<dbReference type="CDD" id="cd18186">
    <property type="entry name" value="BTB_POZ_ZBTB_KLHL-like"/>
    <property type="match status" value="1"/>
</dbReference>
<accession>A0AAD7NZV5</accession>
<dbReference type="EMBL" id="JARKIB010000003">
    <property type="protein sequence ID" value="KAJ7782621.1"/>
    <property type="molecule type" value="Genomic_DNA"/>
</dbReference>
<dbReference type="Gene3D" id="3.30.710.10">
    <property type="entry name" value="Potassium Channel Kv1.1, Chain A"/>
    <property type="match status" value="1"/>
</dbReference>
<evidence type="ECO:0000313" key="2">
    <source>
        <dbReference type="EMBL" id="KAJ7782621.1"/>
    </source>
</evidence>
<protein>
    <recommendedName>
        <fullName evidence="1">BTB domain-containing protein</fullName>
    </recommendedName>
</protein>
<evidence type="ECO:0000259" key="1">
    <source>
        <dbReference type="PROSITE" id="PS50097"/>
    </source>
</evidence>
<evidence type="ECO:0000313" key="3">
    <source>
        <dbReference type="Proteomes" id="UP001215598"/>
    </source>
</evidence>
<dbReference type="InterPro" id="IPR000210">
    <property type="entry name" value="BTB/POZ_dom"/>
</dbReference>
<dbReference type="PROSITE" id="PS50097">
    <property type="entry name" value="BTB"/>
    <property type="match status" value="1"/>
</dbReference>
<dbReference type="Pfam" id="PF00651">
    <property type="entry name" value="BTB"/>
    <property type="match status" value="1"/>
</dbReference>
<keyword evidence="3" id="KW-1185">Reference proteome</keyword>
<dbReference type="SMART" id="SM00225">
    <property type="entry name" value="BTB"/>
    <property type="match status" value="1"/>
</dbReference>
<dbReference type="AlphaFoldDB" id="A0AAD7NZV5"/>